<dbReference type="EMBL" id="JAEHFY010000018">
    <property type="protein sequence ID" value="MBK0383825.1"/>
    <property type="molecule type" value="Genomic_DNA"/>
</dbReference>
<proteinExistence type="predicted"/>
<organism evidence="1 2">
    <name type="scientific">Pedobacter segetis</name>
    <dbReference type="NCBI Taxonomy" id="2793069"/>
    <lineage>
        <taxon>Bacteria</taxon>
        <taxon>Pseudomonadati</taxon>
        <taxon>Bacteroidota</taxon>
        <taxon>Sphingobacteriia</taxon>
        <taxon>Sphingobacteriales</taxon>
        <taxon>Sphingobacteriaceae</taxon>
        <taxon>Pedobacter</taxon>
    </lineage>
</organism>
<reference evidence="1 2" key="1">
    <citation type="submission" date="2020-12" db="EMBL/GenBank/DDBJ databases">
        <title>Bacterial novel species Pedobacter sp. SD-b isolated from soil.</title>
        <authorList>
            <person name="Jung H.-Y."/>
        </authorList>
    </citation>
    <scope>NUCLEOTIDE SEQUENCE [LARGE SCALE GENOMIC DNA]</scope>
    <source>
        <strain evidence="1 2">SD-b</strain>
    </source>
</reference>
<name>A0ABS1BLP3_9SPHI</name>
<evidence type="ECO:0000313" key="1">
    <source>
        <dbReference type="EMBL" id="MBK0383825.1"/>
    </source>
</evidence>
<comment type="caution">
    <text evidence="1">The sequence shown here is derived from an EMBL/GenBank/DDBJ whole genome shotgun (WGS) entry which is preliminary data.</text>
</comment>
<protein>
    <submittedName>
        <fullName evidence="1">Uncharacterized protein</fullName>
    </submittedName>
</protein>
<accession>A0ABS1BLP3</accession>
<keyword evidence="2" id="KW-1185">Reference proteome</keyword>
<sequence>MGFIREPKGVDFIIQSEPLTEKERIEISQFILDYKLKKSKTEPKKVDKKSAKQLS</sequence>
<dbReference type="Proteomes" id="UP000660024">
    <property type="component" value="Unassembled WGS sequence"/>
</dbReference>
<gene>
    <name evidence="1" type="ORF">I5M32_12725</name>
</gene>
<evidence type="ECO:0000313" key="2">
    <source>
        <dbReference type="Proteomes" id="UP000660024"/>
    </source>
</evidence>